<proteinExistence type="predicted"/>
<sequence length="143" mass="17383">MKYFKFFDANTKKIRFPNKKKISFWSFIGKFLELTIPKSKKDFIEKLDIVFEWYIEYNDVEDYIEREMGLDENRSVILKMPNDKNYGFWIDTHLDLAYYFNHFDAKLISENEFCIKMGGVAPRWRKRHTCAYKVNGRSFSRNI</sequence>
<reference evidence="1 2" key="1">
    <citation type="submission" date="2018-04" db="EMBL/GenBank/DDBJ databases">
        <title>Genome sequencing of Flavobacterium sp. HYN0048.</title>
        <authorList>
            <person name="Yi H."/>
            <person name="Baek C."/>
        </authorList>
    </citation>
    <scope>NUCLEOTIDE SEQUENCE [LARGE SCALE GENOMIC DNA]</scope>
    <source>
        <strain evidence="1 2">HYN0048</strain>
    </source>
</reference>
<evidence type="ECO:0000313" key="2">
    <source>
        <dbReference type="Proteomes" id="UP000244193"/>
    </source>
</evidence>
<accession>A0A2S0RCU9</accession>
<dbReference type="AlphaFoldDB" id="A0A2S0RCU9"/>
<dbReference type="EMBL" id="CP028811">
    <property type="protein sequence ID" value="AWA29435.1"/>
    <property type="molecule type" value="Genomic_DNA"/>
</dbReference>
<dbReference type="KEGG" id="fmg:HYN48_04665"/>
<protein>
    <submittedName>
        <fullName evidence="1">Uncharacterized protein</fullName>
    </submittedName>
</protein>
<dbReference type="RefSeq" id="WP_108370019.1">
    <property type="nucleotide sequence ID" value="NZ_CP028811.1"/>
</dbReference>
<organism evidence="1 2">
    <name type="scientific">Flavobacterium magnum</name>
    <dbReference type="NCBI Taxonomy" id="2162713"/>
    <lineage>
        <taxon>Bacteria</taxon>
        <taxon>Pseudomonadati</taxon>
        <taxon>Bacteroidota</taxon>
        <taxon>Flavobacteriia</taxon>
        <taxon>Flavobacteriales</taxon>
        <taxon>Flavobacteriaceae</taxon>
        <taxon>Flavobacterium</taxon>
    </lineage>
</organism>
<keyword evidence="2" id="KW-1185">Reference proteome</keyword>
<evidence type="ECO:0000313" key="1">
    <source>
        <dbReference type="EMBL" id="AWA29435.1"/>
    </source>
</evidence>
<name>A0A2S0RCU9_9FLAO</name>
<dbReference type="Proteomes" id="UP000244193">
    <property type="component" value="Chromosome"/>
</dbReference>
<dbReference type="OrthoDB" id="1264172at2"/>
<gene>
    <name evidence="1" type="ORF">HYN48_04665</name>
</gene>